<dbReference type="Gene3D" id="1.10.10.1320">
    <property type="entry name" value="Anti-sigma factor, zinc-finger domain"/>
    <property type="match status" value="1"/>
</dbReference>
<evidence type="ECO:0000313" key="5">
    <source>
        <dbReference type="EMBL" id="SHI85229.1"/>
    </source>
</evidence>
<gene>
    <name evidence="5" type="ORF">SAMN02745176_01582</name>
</gene>
<protein>
    <recommendedName>
        <fullName evidence="2">Anti-sigma-W factor RsiW</fullName>
    </recommendedName>
</protein>
<dbReference type="EMBL" id="FQZS01000009">
    <property type="protein sequence ID" value="SHI85229.1"/>
    <property type="molecule type" value="Genomic_DNA"/>
</dbReference>
<name>A0A1M6EIH1_9FIRM</name>
<sequence>MLCNRVRKSLHRYVAGETSKLEDKLIKEHLDSCDSCKLEYERIVEIKSILSQIGRNVEAPPGLIANIMGSIDLDKYKSIGVYAINNIRSLGLSLIAAGLIIALFNLSPHRNHCIIDSIGKNMGNIQNSIIKPFEMMNNNIMNISDRIFNLNMTMDEDD</sequence>
<comment type="similarity">
    <text evidence="1">Belongs to the zinc-associated anti-sigma factor (ZAS) superfamily. Anti-sigma-W factor family.</text>
</comment>
<dbReference type="Proteomes" id="UP000184442">
    <property type="component" value="Unassembled WGS sequence"/>
</dbReference>
<dbReference type="InterPro" id="IPR027383">
    <property type="entry name" value="Znf_put"/>
</dbReference>
<keyword evidence="6" id="KW-1185">Reference proteome</keyword>
<keyword evidence="3" id="KW-0812">Transmembrane</keyword>
<accession>A0A1M6EIH1</accession>
<dbReference type="AlphaFoldDB" id="A0A1M6EIH1"/>
<dbReference type="InterPro" id="IPR041916">
    <property type="entry name" value="Anti_sigma_zinc_sf"/>
</dbReference>
<dbReference type="GO" id="GO:0008270">
    <property type="term" value="F:zinc ion binding"/>
    <property type="evidence" value="ECO:0007669"/>
    <property type="project" value="UniProtKB-KW"/>
</dbReference>
<evidence type="ECO:0000256" key="2">
    <source>
        <dbReference type="ARBA" id="ARBA00024438"/>
    </source>
</evidence>
<reference evidence="5 6" key="1">
    <citation type="submission" date="2016-11" db="EMBL/GenBank/DDBJ databases">
        <authorList>
            <person name="Jaros S."/>
            <person name="Januszkiewicz K."/>
            <person name="Wedrychowicz H."/>
        </authorList>
    </citation>
    <scope>NUCLEOTIDE SEQUENCE [LARGE SCALE GENOMIC DNA]</scope>
    <source>
        <strain evidence="5 6">DSM 19022</strain>
    </source>
</reference>
<keyword evidence="5" id="KW-0862">Zinc</keyword>
<feature type="transmembrane region" description="Helical" evidence="3">
    <location>
        <begin position="87"/>
        <end position="106"/>
    </location>
</feature>
<keyword evidence="5" id="KW-0479">Metal-binding</keyword>
<evidence type="ECO:0000256" key="1">
    <source>
        <dbReference type="ARBA" id="ARBA00024353"/>
    </source>
</evidence>
<proteinExistence type="inferred from homology"/>
<dbReference type="Pfam" id="PF13490">
    <property type="entry name" value="zf-HC2"/>
    <property type="match status" value="1"/>
</dbReference>
<evidence type="ECO:0000256" key="3">
    <source>
        <dbReference type="SAM" id="Phobius"/>
    </source>
</evidence>
<keyword evidence="3" id="KW-0472">Membrane</keyword>
<organism evidence="5 6">
    <name type="scientific">Lutispora thermophila DSM 19022</name>
    <dbReference type="NCBI Taxonomy" id="1122184"/>
    <lineage>
        <taxon>Bacteria</taxon>
        <taxon>Bacillati</taxon>
        <taxon>Bacillota</taxon>
        <taxon>Clostridia</taxon>
        <taxon>Lutisporales</taxon>
        <taxon>Lutisporaceae</taxon>
        <taxon>Lutispora</taxon>
    </lineage>
</organism>
<dbReference type="STRING" id="1122184.SAMN02745176_01582"/>
<keyword evidence="3" id="KW-1133">Transmembrane helix</keyword>
<dbReference type="RefSeq" id="WP_073025673.1">
    <property type="nucleotide sequence ID" value="NZ_FQZS01000009.1"/>
</dbReference>
<evidence type="ECO:0000313" key="6">
    <source>
        <dbReference type="Proteomes" id="UP000184442"/>
    </source>
</evidence>
<evidence type="ECO:0000259" key="4">
    <source>
        <dbReference type="Pfam" id="PF13490"/>
    </source>
</evidence>
<keyword evidence="5" id="KW-0863">Zinc-finger</keyword>
<feature type="domain" description="Putative zinc-finger" evidence="4">
    <location>
        <begin position="3"/>
        <end position="36"/>
    </location>
</feature>